<dbReference type="Proteomes" id="UP000254209">
    <property type="component" value="Unassembled WGS sequence"/>
</dbReference>
<keyword evidence="5" id="KW-1185">Reference proteome</keyword>
<dbReference type="EMBL" id="UFSO01000003">
    <property type="protein sequence ID" value="SSY80698.1"/>
    <property type="molecule type" value="Genomic_DNA"/>
</dbReference>
<feature type="coiled-coil region" evidence="1">
    <location>
        <begin position="31"/>
        <end position="110"/>
    </location>
</feature>
<dbReference type="PANTHER" id="PTHR21666:SF291">
    <property type="entry name" value="STAGE II SPORULATION PROTEIN Q"/>
    <property type="match status" value="1"/>
</dbReference>
<accession>A0A376BV58</accession>
<evidence type="ECO:0000313" key="5">
    <source>
        <dbReference type="Proteomes" id="UP000254209"/>
    </source>
</evidence>
<dbReference type="STRING" id="1120980.GCA_000745955_00353"/>
<feature type="signal peptide" evidence="2">
    <location>
        <begin position="1"/>
        <end position="17"/>
    </location>
</feature>
<feature type="coiled-coil region" evidence="1">
    <location>
        <begin position="150"/>
        <end position="240"/>
    </location>
</feature>
<dbReference type="AlphaFoldDB" id="A0A376BV58"/>
<protein>
    <submittedName>
        <fullName evidence="4">AmiB activator</fullName>
    </submittedName>
</protein>
<keyword evidence="2" id="KW-0732">Signal</keyword>
<evidence type="ECO:0000256" key="2">
    <source>
        <dbReference type="SAM" id="SignalP"/>
    </source>
</evidence>
<dbReference type="InterPro" id="IPR011055">
    <property type="entry name" value="Dup_hybrid_motif"/>
</dbReference>
<dbReference type="Pfam" id="PF01551">
    <property type="entry name" value="Peptidase_M23"/>
    <property type="match status" value="1"/>
</dbReference>
<dbReference type="Gene3D" id="6.10.250.3150">
    <property type="match status" value="1"/>
</dbReference>
<feature type="domain" description="M23ase beta-sheet core" evidence="3">
    <location>
        <begin position="309"/>
        <end position="400"/>
    </location>
</feature>
<gene>
    <name evidence="4" type="ORF">NCTC10283_02259</name>
</gene>
<dbReference type="GO" id="GO:0004222">
    <property type="term" value="F:metalloendopeptidase activity"/>
    <property type="evidence" value="ECO:0007669"/>
    <property type="project" value="TreeGrafter"/>
</dbReference>
<reference evidence="4 5" key="1">
    <citation type="submission" date="2018-06" db="EMBL/GenBank/DDBJ databases">
        <authorList>
            <consortium name="Pathogen Informatics"/>
            <person name="Doyle S."/>
        </authorList>
    </citation>
    <scope>NUCLEOTIDE SEQUENCE [LARGE SCALE GENOMIC DNA]</scope>
    <source>
        <strain evidence="4 5">NCTC10283</strain>
    </source>
</reference>
<evidence type="ECO:0000256" key="1">
    <source>
        <dbReference type="SAM" id="Coils"/>
    </source>
</evidence>
<proteinExistence type="predicted"/>
<evidence type="ECO:0000259" key="3">
    <source>
        <dbReference type="Pfam" id="PF01551"/>
    </source>
</evidence>
<dbReference type="CDD" id="cd12797">
    <property type="entry name" value="M23_peptidase"/>
    <property type="match status" value="1"/>
</dbReference>
<evidence type="ECO:0000313" key="4">
    <source>
        <dbReference type="EMBL" id="SSY80698.1"/>
    </source>
</evidence>
<dbReference type="RefSeq" id="WP_034291069.1">
    <property type="nucleotide sequence ID" value="NZ_CP091519.2"/>
</dbReference>
<dbReference type="OrthoDB" id="9784703at2"/>
<dbReference type="SUPFAM" id="SSF51261">
    <property type="entry name" value="Duplicated hybrid motif"/>
    <property type="match status" value="1"/>
</dbReference>
<organism evidence="4 5">
    <name type="scientific">Alysiella crassa</name>
    <dbReference type="NCBI Taxonomy" id="153491"/>
    <lineage>
        <taxon>Bacteria</taxon>
        <taxon>Pseudomonadati</taxon>
        <taxon>Pseudomonadota</taxon>
        <taxon>Betaproteobacteria</taxon>
        <taxon>Neisseriales</taxon>
        <taxon>Neisseriaceae</taxon>
        <taxon>Alysiella</taxon>
    </lineage>
</organism>
<dbReference type="PANTHER" id="PTHR21666">
    <property type="entry name" value="PEPTIDASE-RELATED"/>
    <property type="match status" value="1"/>
</dbReference>
<dbReference type="Gene3D" id="2.70.70.10">
    <property type="entry name" value="Glucose Permease (Domain IIA)"/>
    <property type="match status" value="1"/>
</dbReference>
<sequence>MKRTLLALLLISFGAYAAPESRQSIHDLPQSKQLKSVKKQLISEQKKLQEKQAQQKRAQEILRQTQLAIAAARRELDELNRQQRTSWAKLQDLQNKLSQLQTEVGNTKAQISRLLVSNYKNQQPNSVVIFLKNADSNQKARFLQYSRYINAANDAVIKKLSEQQEQLEQQETAIHRELERLKKLAQVQQKKLHELGQSHQAAVADSQKLNGEISSQNNKIKELRESEQRLANVLSEINSKRIAQLKAQAAEKQKLAKQRAANPQNPPTKSAPEVEMVQKFSRLQGTMRRPVSGSIAGRFGQARNGGGIWRGVFIATAPSAVQAIAAGEVVFASDLGGYGKTVIIDHADGYVSVYTGLSSMNVALGERLLARQSVGMSGTLPTGEQGLYFEIRYRNRPMNPLAWVR</sequence>
<keyword evidence="1" id="KW-0175">Coiled coil</keyword>
<dbReference type="InterPro" id="IPR016047">
    <property type="entry name" value="M23ase_b-sheet_dom"/>
</dbReference>
<name>A0A376BV58_9NEIS</name>
<feature type="chain" id="PRO_5016813081" evidence="2">
    <location>
        <begin position="18"/>
        <end position="405"/>
    </location>
</feature>
<dbReference type="InterPro" id="IPR050570">
    <property type="entry name" value="Cell_wall_metabolism_enzyme"/>
</dbReference>